<keyword evidence="1" id="KW-0812">Transmembrane</keyword>
<name>A0AA41QXE8_9MICO</name>
<organism evidence="3 4">
    <name type="scientific">Cryobacterium zhongshanensis</name>
    <dbReference type="NCBI Taxonomy" id="2928153"/>
    <lineage>
        <taxon>Bacteria</taxon>
        <taxon>Bacillati</taxon>
        <taxon>Actinomycetota</taxon>
        <taxon>Actinomycetes</taxon>
        <taxon>Micrococcales</taxon>
        <taxon>Microbacteriaceae</taxon>
        <taxon>Cryobacterium</taxon>
    </lineage>
</organism>
<feature type="transmembrane region" description="Helical" evidence="1">
    <location>
        <begin position="42"/>
        <end position="61"/>
    </location>
</feature>
<proteinExistence type="predicted"/>
<keyword evidence="1" id="KW-0472">Membrane</keyword>
<reference evidence="3" key="1">
    <citation type="submission" date="2022-03" db="EMBL/GenBank/DDBJ databases">
        <title>Cryobacterium sp. nov. strain ZS14-85, isolated from Antarctic soil.</title>
        <authorList>
            <person name="Li J."/>
            <person name="Niu G."/>
        </authorList>
    </citation>
    <scope>NUCLEOTIDE SEQUENCE</scope>
    <source>
        <strain evidence="3">ZS14-85</strain>
    </source>
</reference>
<evidence type="ECO:0000259" key="2">
    <source>
        <dbReference type="Pfam" id="PF09990"/>
    </source>
</evidence>
<feature type="transmembrane region" description="Helical" evidence="1">
    <location>
        <begin position="81"/>
        <end position="105"/>
    </location>
</feature>
<keyword evidence="4" id="KW-1185">Reference proteome</keyword>
<evidence type="ECO:0000313" key="4">
    <source>
        <dbReference type="Proteomes" id="UP001165341"/>
    </source>
</evidence>
<dbReference type="EMBL" id="JALGAR010000007">
    <property type="protein sequence ID" value="MCI4659905.1"/>
    <property type="molecule type" value="Genomic_DNA"/>
</dbReference>
<dbReference type="Proteomes" id="UP001165341">
    <property type="component" value="Unassembled WGS sequence"/>
</dbReference>
<feature type="domain" description="DUF2231" evidence="2">
    <location>
        <begin position="7"/>
        <end position="165"/>
    </location>
</feature>
<keyword evidence="1" id="KW-1133">Transmembrane helix</keyword>
<feature type="transmembrane region" description="Helical" evidence="1">
    <location>
        <begin position="126"/>
        <end position="149"/>
    </location>
</feature>
<dbReference type="Pfam" id="PF09990">
    <property type="entry name" value="DUF2231"/>
    <property type="match status" value="1"/>
</dbReference>
<evidence type="ECO:0000313" key="3">
    <source>
        <dbReference type="EMBL" id="MCI4659905.1"/>
    </source>
</evidence>
<feature type="transmembrane region" description="Helical" evidence="1">
    <location>
        <begin position="13"/>
        <end position="35"/>
    </location>
</feature>
<protein>
    <recommendedName>
        <fullName evidence="2">DUF2231 domain-containing protein</fullName>
    </recommendedName>
</protein>
<dbReference type="RefSeq" id="WP_243013351.1">
    <property type="nucleotide sequence ID" value="NZ_JALGAR010000007.1"/>
</dbReference>
<accession>A0AA41QXE8</accession>
<gene>
    <name evidence="3" type="ORF">MQH31_19020</name>
</gene>
<dbReference type="InterPro" id="IPR019251">
    <property type="entry name" value="DUF2231_TM"/>
</dbReference>
<comment type="caution">
    <text evidence="3">The sequence shown here is derived from an EMBL/GenBank/DDBJ whole genome shotgun (WGS) entry which is preliminary data.</text>
</comment>
<dbReference type="AlphaFoldDB" id="A0AA41QXE8"/>
<sequence length="166" mass="17228">MNWVIAGLPLHPLLVHASVILIPLAALCTILTLVWPTARRRLGIVTPLLAFVALGATILTVEAGEALAEVITPTALSGAHVAIGGSVRFWIFGLFLVAAAQWVWFRYFGPGQKYAARIATPATRTVLTVVLAVAVAVSAVGSVVSVVIVGDTGAQAVWAPVIGSTK</sequence>
<evidence type="ECO:0000256" key="1">
    <source>
        <dbReference type="SAM" id="Phobius"/>
    </source>
</evidence>